<organism evidence="10 11">
    <name type="scientific">Daucus carota subsp. sativus</name>
    <name type="common">Carrot</name>
    <dbReference type="NCBI Taxonomy" id="79200"/>
    <lineage>
        <taxon>Eukaryota</taxon>
        <taxon>Viridiplantae</taxon>
        <taxon>Streptophyta</taxon>
        <taxon>Embryophyta</taxon>
        <taxon>Tracheophyta</taxon>
        <taxon>Spermatophyta</taxon>
        <taxon>Magnoliopsida</taxon>
        <taxon>eudicotyledons</taxon>
        <taxon>Gunneridae</taxon>
        <taxon>Pentapetalae</taxon>
        <taxon>asterids</taxon>
        <taxon>campanulids</taxon>
        <taxon>Apiales</taxon>
        <taxon>Apiaceae</taxon>
        <taxon>Apioideae</taxon>
        <taxon>Scandiceae</taxon>
        <taxon>Daucinae</taxon>
        <taxon>Daucus</taxon>
        <taxon>Daucus sect. Daucus</taxon>
    </lineage>
</organism>
<dbReference type="PROSITE" id="PS50929">
    <property type="entry name" value="ABC_TM1F"/>
    <property type="match status" value="1"/>
</dbReference>
<dbReference type="Gene3D" id="1.20.1560.10">
    <property type="entry name" value="ABC transporter type 1, transmembrane domain"/>
    <property type="match status" value="1"/>
</dbReference>
<proteinExistence type="predicted"/>
<evidence type="ECO:0000256" key="3">
    <source>
        <dbReference type="ARBA" id="ARBA00022692"/>
    </source>
</evidence>
<feature type="domain" description="ABC transmembrane type-1" evidence="9">
    <location>
        <begin position="16"/>
        <end position="183"/>
    </location>
</feature>
<evidence type="ECO:0000313" key="11">
    <source>
        <dbReference type="Proteomes" id="UP000077755"/>
    </source>
</evidence>
<evidence type="ECO:0000256" key="8">
    <source>
        <dbReference type="SAM" id="Phobius"/>
    </source>
</evidence>
<dbReference type="EMBL" id="CP093344">
    <property type="protein sequence ID" value="WOG86122.1"/>
    <property type="molecule type" value="Genomic_DNA"/>
</dbReference>
<feature type="transmembrane region" description="Helical" evidence="8">
    <location>
        <begin position="128"/>
        <end position="149"/>
    </location>
</feature>
<keyword evidence="4" id="KW-0547">Nucleotide-binding</keyword>
<keyword evidence="11" id="KW-1185">Reference proteome</keyword>
<dbReference type="GO" id="GO:0005524">
    <property type="term" value="F:ATP binding"/>
    <property type="evidence" value="ECO:0007669"/>
    <property type="project" value="UniProtKB-KW"/>
</dbReference>
<evidence type="ECO:0000256" key="1">
    <source>
        <dbReference type="ARBA" id="ARBA00004141"/>
    </source>
</evidence>
<reference evidence="10" key="2">
    <citation type="submission" date="2022-03" db="EMBL/GenBank/DDBJ databases">
        <title>Draft title - Genomic analysis of global carrot germplasm unveils the trajectory of domestication and the origin of high carotenoid orange carrot.</title>
        <authorList>
            <person name="Iorizzo M."/>
            <person name="Ellison S."/>
            <person name="Senalik D."/>
            <person name="Macko-Podgorni A."/>
            <person name="Grzebelus D."/>
            <person name="Bostan H."/>
            <person name="Rolling W."/>
            <person name="Curaba J."/>
            <person name="Simon P."/>
        </authorList>
    </citation>
    <scope>NUCLEOTIDE SEQUENCE</scope>
    <source>
        <tissue evidence="10">Leaf</tissue>
    </source>
</reference>
<dbReference type="AlphaFoldDB" id="A0AAF0WA26"/>
<comment type="subcellular location">
    <subcellularLocation>
        <location evidence="1">Membrane</location>
        <topology evidence="1">Multi-pass membrane protein</topology>
    </subcellularLocation>
</comment>
<keyword evidence="3 8" id="KW-0812">Transmembrane</keyword>
<keyword evidence="5" id="KW-0067">ATP-binding</keyword>
<evidence type="ECO:0000256" key="4">
    <source>
        <dbReference type="ARBA" id="ARBA00022741"/>
    </source>
</evidence>
<dbReference type="Pfam" id="PF00664">
    <property type="entry name" value="ABC_membrane"/>
    <property type="match status" value="1"/>
</dbReference>
<name>A0AAF0WA26_DAUCS</name>
<dbReference type="PANTHER" id="PTHR24223:SF375">
    <property type="entry name" value="ABC TRANSPORTER C FAMILY MEMBER 11-RELATED"/>
    <property type="match status" value="1"/>
</dbReference>
<evidence type="ECO:0000259" key="9">
    <source>
        <dbReference type="PROSITE" id="PS50929"/>
    </source>
</evidence>
<dbReference type="GO" id="GO:0140359">
    <property type="term" value="F:ABC-type transporter activity"/>
    <property type="evidence" value="ECO:0007669"/>
    <property type="project" value="InterPro"/>
</dbReference>
<dbReference type="InterPro" id="IPR036640">
    <property type="entry name" value="ABC1_TM_sf"/>
</dbReference>
<keyword evidence="7 8" id="KW-0472">Membrane</keyword>
<gene>
    <name evidence="10" type="ORF">DCAR_0205322</name>
</gene>
<evidence type="ECO:0000256" key="2">
    <source>
        <dbReference type="ARBA" id="ARBA00022448"/>
    </source>
</evidence>
<keyword evidence="6 8" id="KW-1133">Transmembrane helix</keyword>
<accession>A0AAF0WA26</accession>
<keyword evidence="2" id="KW-0813">Transport</keyword>
<reference evidence="10" key="1">
    <citation type="journal article" date="2016" name="Nat. Genet.">
        <title>A high-quality carrot genome assembly provides new insights into carotenoid accumulation and asterid genome evolution.</title>
        <authorList>
            <person name="Iorizzo M."/>
            <person name="Ellison S."/>
            <person name="Senalik D."/>
            <person name="Zeng P."/>
            <person name="Satapoomin P."/>
            <person name="Huang J."/>
            <person name="Bowman M."/>
            <person name="Iovene M."/>
            <person name="Sanseverino W."/>
            <person name="Cavagnaro P."/>
            <person name="Yildiz M."/>
            <person name="Macko-Podgorni A."/>
            <person name="Moranska E."/>
            <person name="Grzebelus E."/>
            <person name="Grzebelus D."/>
            <person name="Ashrafi H."/>
            <person name="Zheng Z."/>
            <person name="Cheng S."/>
            <person name="Spooner D."/>
            <person name="Van Deynze A."/>
            <person name="Simon P."/>
        </authorList>
    </citation>
    <scope>NUCLEOTIDE SEQUENCE</scope>
    <source>
        <tissue evidence="10">Leaf</tissue>
    </source>
</reference>
<dbReference type="Proteomes" id="UP000077755">
    <property type="component" value="Chromosome 2"/>
</dbReference>
<dbReference type="InterPro" id="IPR011527">
    <property type="entry name" value="ABC1_TM_dom"/>
</dbReference>
<dbReference type="SUPFAM" id="SSF90123">
    <property type="entry name" value="ABC transporter transmembrane region"/>
    <property type="match status" value="1"/>
</dbReference>
<evidence type="ECO:0000256" key="6">
    <source>
        <dbReference type="ARBA" id="ARBA00022989"/>
    </source>
</evidence>
<evidence type="ECO:0000313" key="10">
    <source>
        <dbReference type="EMBL" id="WOG86122.1"/>
    </source>
</evidence>
<feature type="transmembrane region" description="Helical" evidence="8">
    <location>
        <begin position="28"/>
        <end position="56"/>
    </location>
</feature>
<dbReference type="InterPro" id="IPR050173">
    <property type="entry name" value="ABC_transporter_C-like"/>
</dbReference>
<evidence type="ECO:0000256" key="7">
    <source>
        <dbReference type="ARBA" id="ARBA00023136"/>
    </source>
</evidence>
<dbReference type="PANTHER" id="PTHR24223">
    <property type="entry name" value="ATP-BINDING CASSETTE SUB-FAMILY C"/>
    <property type="match status" value="1"/>
</dbReference>
<protein>
    <recommendedName>
        <fullName evidence="9">ABC transmembrane type-1 domain-containing protein</fullName>
    </recommendedName>
</protein>
<sequence>MIFKAQSNMCVCRICQQLHNLWSSPFRIIMALVLLYQQLGVASILGSLVLLLMIPLQTFIVSKARKFSREGLECTDKRAGLMNEILAAMETVKCYAWEESFQTKVQSMRNDELSWFRKSQLLGACNTFILNSIPVLVTVISFGCFTLLGGELTPARAFTSLSLFAVLRFPLNMLPNLITQMRKPNYQPIILT</sequence>
<evidence type="ECO:0000256" key="5">
    <source>
        <dbReference type="ARBA" id="ARBA00022840"/>
    </source>
</evidence>
<dbReference type="InterPro" id="IPR044746">
    <property type="entry name" value="ABCC_6TM_D1"/>
</dbReference>
<dbReference type="CDD" id="cd18579">
    <property type="entry name" value="ABC_6TM_ABCC_D1"/>
    <property type="match status" value="1"/>
</dbReference>
<dbReference type="GO" id="GO:0016020">
    <property type="term" value="C:membrane"/>
    <property type="evidence" value="ECO:0007669"/>
    <property type="project" value="UniProtKB-SubCell"/>
</dbReference>